<reference evidence="8 9" key="1">
    <citation type="submission" date="2013-06" db="EMBL/GenBank/DDBJ databases">
        <title>The Genome Sequence of Acinetobacter rudis CIP 110305.</title>
        <authorList>
            <consortium name="The Broad Institute Genome Sequencing Platform"/>
            <consortium name="The Broad Institute Genome Sequencing Center for Infectious Disease"/>
            <person name="Cerqueira G."/>
            <person name="Feldgarden M."/>
            <person name="Courvalin P."/>
            <person name="Perichon B."/>
            <person name="Grillot-Courvalin C."/>
            <person name="Clermont D."/>
            <person name="Rocha E."/>
            <person name="Yoon E.-J."/>
            <person name="Nemec A."/>
            <person name="Young S.K."/>
            <person name="Zeng Q."/>
            <person name="Gargeya S."/>
            <person name="Fitzgerald M."/>
            <person name="Abouelleil A."/>
            <person name="Alvarado L."/>
            <person name="Berlin A.M."/>
            <person name="Chapman S.B."/>
            <person name="Dewar J."/>
            <person name="Goldberg J."/>
            <person name="Griggs A."/>
            <person name="Gujja S."/>
            <person name="Hansen M."/>
            <person name="Howarth C."/>
            <person name="Imamovic A."/>
            <person name="Larimer J."/>
            <person name="McCowan C."/>
            <person name="Murphy C."/>
            <person name="Pearson M."/>
            <person name="Priest M."/>
            <person name="Roberts A."/>
            <person name="Saif S."/>
            <person name="Shea T."/>
            <person name="Sykes S."/>
            <person name="Wortman J."/>
            <person name="Nusbaum C."/>
            <person name="Birren B."/>
        </authorList>
    </citation>
    <scope>NUCLEOTIDE SEQUENCE [LARGE SCALE GENOMIC DNA]</scope>
    <source>
        <strain evidence="8 9">CIP 110305</strain>
    </source>
</reference>
<dbReference type="NCBIfam" id="TIGR02937">
    <property type="entry name" value="sigma70-ECF"/>
    <property type="match status" value="1"/>
</dbReference>
<dbReference type="STRING" id="632955.GCA_000829675_03597"/>
<comment type="similarity">
    <text evidence="1">Belongs to the sigma-70 factor family. ECF subfamily.</text>
</comment>
<name>S3N5Z3_9GAMM</name>
<dbReference type="HOGENOM" id="CLU_047691_12_1_6"/>
<dbReference type="EMBL" id="ATGI01000022">
    <property type="protein sequence ID" value="EPF73878.1"/>
    <property type="molecule type" value="Genomic_DNA"/>
</dbReference>
<dbReference type="Pfam" id="PF04542">
    <property type="entry name" value="Sigma70_r2"/>
    <property type="match status" value="1"/>
</dbReference>
<proteinExistence type="inferred from homology"/>
<dbReference type="InterPro" id="IPR013325">
    <property type="entry name" value="RNA_pol_sigma_r2"/>
</dbReference>
<keyword evidence="5" id="KW-0175">Coiled coil</keyword>
<feature type="domain" description="RNA polymerase sigma factor 70 region 4 type 2" evidence="7">
    <location>
        <begin position="130"/>
        <end position="166"/>
    </location>
</feature>
<dbReference type="AlphaFoldDB" id="S3N5Z3"/>
<dbReference type="PANTHER" id="PTHR43133:SF63">
    <property type="entry name" value="RNA POLYMERASE SIGMA FACTOR FECI-RELATED"/>
    <property type="match status" value="1"/>
</dbReference>
<evidence type="ECO:0000256" key="2">
    <source>
        <dbReference type="ARBA" id="ARBA00023015"/>
    </source>
</evidence>
<dbReference type="InterPro" id="IPR039425">
    <property type="entry name" value="RNA_pol_sigma-70-like"/>
</dbReference>
<evidence type="ECO:0000313" key="9">
    <source>
        <dbReference type="Proteomes" id="UP000014568"/>
    </source>
</evidence>
<organism evidence="8 9">
    <name type="scientific">Acinetobacter rudis CIP 110305</name>
    <dbReference type="NCBI Taxonomy" id="421052"/>
    <lineage>
        <taxon>Bacteria</taxon>
        <taxon>Pseudomonadati</taxon>
        <taxon>Pseudomonadota</taxon>
        <taxon>Gammaproteobacteria</taxon>
        <taxon>Moraxellales</taxon>
        <taxon>Moraxellaceae</taxon>
        <taxon>Acinetobacter</taxon>
    </lineage>
</organism>
<dbReference type="InterPro" id="IPR007627">
    <property type="entry name" value="RNA_pol_sigma70_r2"/>
</dbReference>
<dbReference type="eggNOG" id="COG1595">
    <property type="taxonomic scope" value="Bacteria"/>
</dbReference>
<dbReference type="InterPro" id="IPR013324">
    <property type="entry name" value="RNA_pol_sigma_r3/r4-like"/>
</dbReference>
<evidence type="ECO:0008006" key="10">
    <source>
        <dbReference type="Google" id="ProtNLM"/>
    </source>
</evidence>
<accession>S3N5Z3</accession>
<dbReference type="Pfam" id="PF08281">
    <property type="entry name" value="Sigma70_r4_2"/>
    <property type="match status" value="1"/>
</dbReference>
<sequence length="182" mass="21407">MDTPANLVSQHQLIESMYLDHHVWLRQWLNQRVSHPINAADLVQDTFIKLMQNKQQLLDIKEPRAFLLHIAKHIMIDKQRRYHLEKSYLSSLEQQLEQYESQLSQQDISDAIDLLDFLSVTLADTSIYVRQAFVMYYFEGYSQSDIALKINKSLRSVQGYLAQSLSLCYASKQRLDDINHVY</sequence>
<dbReference type="InterPro" id="IPR036388">
    <property type="entry name" value="WH-like_DNA-bd_sf"/>
</dbReference>
<feature type="coiled-coil region" evidence="5">
    <location>
        <begin position="82"/>
        <end position="109"/>
    </location>
</feature>
<dbReference type="GO" id="GO:0003677">
    <property type="term" value="F:DNA binding"/>
    <property type="evidence" value="ECO:0007669"/>
    <property type="project" value="InterPro"/>
</dbReference>
<evidence type="ECO:0000256" key="4">
    <source>
        <dbReference type="ARBA" id="ARBA00023163"/>
    </source>
</evidence>
<keyword evidence="4" id="KW-0804">Transcription</keyword>
<comment type="caution">
    <text evidence="8">The sequence shown here is derived from an EMBL/GenBank/DDBJ whole genome shotgun (WGS) entry which is preliminary data.</text>
</comment>
<keyword evidence="2" id="KW-0805">Transcription regulation</keyword>
<dbReference type="PATRIC" id="fig|421052.3.peg.1714"/>
<evidence type="ECO:0000313" key="8">
    <source>
        <dbReference type="EMBL" id="EPF73878.1"/>
    </source>
</evidence>
<dbReference type="RefSeq" id="WP_016656164.1">
    <property type="nucleotide sequence ID" value="NZ_KE340353.1"/>
</dbReference>
<keyword evidence="9" id="KW-1185">Reference proteome</keyword>
<feature type="domain" description="RNA polymerase sigma-70 region 2" evidence="6">
    <location>
        <begin position="17"/>
        <end position="81"/>
    </location>
</feature>
<dbReference type="SUPFAM" id="SSF88946">
    <property type="entry name" value="Sigma2 domain of RNA polymerase sigma factors"/>
    <property type="match status" value="1"/>
</dbReference>
<dbReference type="SUPFAM" id="SSF88659">
    <property type="entry name" value="Sigma3 and sigma4 domains of RNA polymerase sigma factors"/>
    <property type="match status" value="1"/>
</dbReference>
<dbReference type="GO" id="GO:0006352">
    <property type="term" value="P:DNA-templated transcription initiation"/>
    <property type="evidence" value="ECO:0007669"/>
    <property type="project" value="InterPro"/>
</dbReference>
<evidence type="ECO:0000256" key="1">
    <source>
        <dbReference type="ARBA" id="ARBA00010641"/>
    </source>
</evidence>
<dbReference type="InterPro" id="IPR013249">
    <property type="entry name" value="RNA_pol_sigma70_r4_t2"/>
</dbReference>
<dbReference type="PANTHER" id="PTHR43133">
    <property type="entry name" value="RNA POLYMERASE ECF-TYPE SIGMA FACTO"/>
    <property type="match status" value="1"/>
</dbReference>
<keyword evidence="3" id="KW-0731">Sigma factor</keyword>
<dbReference type="GO" id="GO:0016987">
    <property type="term" value="F:sigma factor activity"/>
    <property type="evidence" value="ECO:0007669"/>
    <property type="project" value="UniProtKB-KW"/>
</dbReference>
<evidence type="ECO:0000259" key="7">
    <source>
        <dbReference type="Pfam" id="PF08281"/>
    </source>
</evidence>
<dbReference type="Proteomes" id="UP000014568">
    <property type="component" value="Unassembled WGS sequence"/>
</dbReference>
<evidence type="ECO:0000259" key="6">
    <source>
        <dbReference type="Pfam" id="PF04542"/>
    </source>
</evidence>
<dbReference type="Gene3D" id="1.10.1740.10">
    <property type="match status" value="1"/>
</dbReference>
<evidence type="ECO:0000256" key="5">
    <source>
        <dbReference type="SAM" id="Coils"/>
    </source>
</evidence>
<gene>
    <name evidence="8" type="ORF">F945_01757</name>
</gene>
<dbReference type="InterPro" id="IPR014284">
    <property type="entry name" value="RNA_pol_sigma-70_dom"/>
</dbReference>
<evidence type="ECO:0000256" key="3">
    <source>
        <dbReference type="ARBA" id="ARBA00023082"/>
    </source>
</evidence>
<protein>
    <recommendedName>
        <fullName evidence="10">RNA polymerase sigma-70 factor, ECF subfamily</fullName>
    </recommendedName>
</protein>
<dbReference type="Gene3D" id="1.10.10.10">
    <property type="entry name" value="Winged helix-like DNA-binding domain superfamily/Winged helix DNA-binding domain"/>
    <property type="match status" value="1"/>
</dbReference>